<dbReference type="CDD" id="cd00882">
    <property type="entry name" value="Ras_like_GTPase"/>
    <property type="match status" value="1"/>
</dbReference>
<organism evidence="2 3">
    <name type="scientific">Nocardia aurantia</name>
    <dbReference type="NCBI Taxonomy" id="2585199"/>
    <lineage>
        <taxon>Bacteria</taxon>
        <taxon>Bacillati</taxon>
        <taxon>Actinomycetota</taxon>
        <taxon>Actinomycetes</taxon>
        <taxon>Mycobacteriales</taxon>
        <taxon>Nocardiaceae</taxon>
        <taxon>Nocardia</taxon>
    </lineage>
</organism>
<proteinExistence type="predicted"/>
<feature type="region of interest" description="Disordered" evidence="1">
    <location>
        <begin position="1"/>
        <end position="43"/>
    </location>
</feature>
<dbReference type="SUPFAM" id="SSF52540">
    <property type="entry name" value="P-loop containing nucleoside triphosphate hydrolases"/>
    <property type="match status" value="1"/>
</dbReference>
<dbReference type="InterPro" id="IPR027417">
    <property type="entry name" value="P-loop_NTPase"/>
</dbReference>
<accession>A0A7K0DNB3</accession>
<evidence type="ECO:0008006" key="4">
    <source>
        <dbReference type="Google" id="ProtNLM"/>
    </source>
</evidence>
<keyword evidence="3" id="KW-1185">Reference proteome</keyword>
<evidence type="ECO:0000256" key="1">
    <source>
        <dbReference type="SAM" id="MobiDB-lite"/>
    </source>
</evidence>
<name>A0A7K0DNB3_9NOCA</name>
<evidence type="ECO:0000313" key="3">
    <source>
        <dbReference type="Proteomes" id="UP000431401"/>
    </source>
</evidence>
<dbReference type="Proteomes" id="UP000431401">
    <property type="component" value="Unassembled WGS sequence"/>
</dbReference>
<reference evidence="2 3" key="1">
    <citation type="submission" date="2019-10" db="EMBL/GenBank/DDBJ databases">
        <title>Nocardia macrotermitis sp. nov. and Nocardia aurantia sp. nov., isolated from the gut of fungus growing-termite Macrotermes natalensis.</title>
        <authorList>
            <person name="Benndorf R."/>
            <person name="Schwitalla J."/>
            <person name="Martin K."/>
            <person name="De Beer W."/>
            <person name="Kaster A.-K."/>
            <person name="Vollmers J."/>
            <person name="Poulsen M."/>
            <person name="Beemelmanns C."/>
        </authorList>
    </citation>
    <scope>NUCLEOTIDE SEQUENCE [LARGE SCALE GENOMIC DNA]</scope>
    <source>
        <strain evidence="2 3">RB56</strain>
    </source>
</reference>
<evidence type="ECO:0000313" key="2">
    <source>
        <dbReference type="EMBL" id="MQY27220.1"/>
    </source>
</evidence>
<comment type="caution">
    <text evidence="2">The sequence shown here is derived from an EMBL/GenBank/DDBJ whole genome shotgun (WGS) entry which is preliminary data.</text>
</comment>
<gene>
    <name evidence="2" type="ORF">NRB56_28030</name>
</gene>
<dbReference type="EMBL" id="WEGI01000005">
    <property type="protein sequence ID" value="MQY27220.1"/>
    <property type="molecule type" value="Genomic_DNA"/>
</dbReference>
<dbReference type="AlphaFoldDB" id="A0A7K0DNB3"/>
<protein>
    <recommendedName>
        <fullName evidence="4">GTPase</fullName>
    </recommendedName>
</protein>
<sequence>MKECAPEGGASVTKDVAEGESGEVRTALASSDVAPGPSGATPELDSLVATLRENAEPSIADAAAQASAAWRRPPRIRVTGRARTGKSTLIRALALMSARETAPVDEPGVPDPDLGGDLVLYVLSGTPQSADHRVLAGLPPERVLVVLNKADTIGTRWSDAVAAAEQYGHDLRLPVLPVAAELAAHTRDGVPADADLRTLRRHRDRAGTAFTLSPELFTAATVGADTADRAAVLERWGLHGVAVAAIALRHEPDLGPRPMLQILHAASGIDAVHLHLHRRYERLADRRGGELIDELTRLAARAVRTGDRSRDRIEDYLASPEAHRLGLRAGQAHPDLAHLAAGYSATPPTDPDEALTRARRWRAVAGGDLSASARRAALRVHHGYVQLWEQLTHAGL</sequence>